<evidence type="ECO:0000313" key="3">
    <source>
        <dbReference type="Proteomes" id="UP000324781"/>
    </source>
</evidence>
<dbReference type="CDD" id="cd02150">
    <property type="entry name" value="nitroreductase"/>
    <property type="match status" value="1"/>
</dbReference>
<feature type="domain" description="Nitroreductase" evidence="1">
    <location>
        <begin position="9"/>
        <end position="61"/>
    </location>
</feature>
<protein>
    <submittedName>
        <fullName evidence="2">Nitroreductase</fullName>
    </submittedName>
</protein>
<name>A0A1M6B4X2_9FIRM</name>
<accession>A0A1M6B4X2</accession>
<evidence type="ECO:0000259" key="1">
    <source>
        <dbReference type="Pfam" id="PF00881"/>
    </source>
</evidence>
<organism evidence="2 3">
    <name type="scientific">Thermoclostridium caenicola</name>
    <dbReference type="NCBI Taxonomy" id="659425"/>
    <lineage>
        <taxon>Bacteria</taxon>
        <taxon>Bacillati</taxon>
        <taxon>Bacillota</taxon>
        <taxon>Clostridia</taxon>
        <taxon>Eubacteriales</taxon>
        <taxon>Oscillospiraceae</taxon>
        <taxon>Thermoclostridium</taxon>
    </lineage>
</organism>
<dbReference type="PANTHER" id="PTHR23026">
    <property type="entry name" value="NADPH NITROREDUCTASE"/>
    <property type="match status" value="1"/>
</dbReference>
<dbReference type="GO" id="GO:0016491">
    <property type="term" value="F:oxidoreductase activity"/>
    <property type="evidence" value="ECO:0007669"/>
    <property type="project" value="InterPro"/>
</dbReference>
<proteinExistence type="predicted"/>
<gene>
    <name evidence="2" type="ORF">SAMN05444373_100268</name>
</gene>
<dbReference type="OrthoDB" id="9812105at2"/>
<dbReference type="SUPFAM" id="SSF55469">
    <property type="entry name" value="FMN-dependent nitroreductase-like"/>
    <property type="match status" value="1"/>
</dbReference>
<feature type="domain" description="Nitroreductase" evidence="1">
    <location>
        <begin position="66"/>
        <end position="148"/>
    </location>
</feature>
<dbReference type="Pfam" id="PF00881">
    <property type="entry name" value="Nitroreductase"/>
    <property type="match status" value="2"/>
</dbReference>
<dbReference type="PANTHER" id="PTHR23026:SF123">
    <property type="entry name" value="NAD(P)H NITROREDUCTASE RV3131-RELATED"/>
    <property type="match status" value="1"/>
</dbReference>
<dbReference type="Gene3D" id="3.40.109.10">
    <property type="entry name" value="NADH Oxidase"/>
    <property type="match status" value="1"/>
</dbReference>
<reference evidence="2 3" key="1">
    <citation type="submission" date="2016-11" db="EMBL/GenBank/DDBJ databases">
        <authorList>
            <person name="Varghese N."/>
            <person name="Submissions S."/>
        </authorList>
    </citation>
    <scope>NUCLEOTIDE SEQUENCE [LARGE SCALE GENOMIC DNA]</scope>
    <source>
        <strain evidence="2 3">DSM 19027</strain>
    </source>
</reference>
<sequence>MDVMEALFTRRSIRRYTGEPVSEENLKLLLKAGFCAPSAHNKQPWQFVVVRNRDTLEEIARLHPYAKMLPQAGCGIIVCGDTDRESNIGYLVEDCSAAIENILLAAHGLGLGSVWCGLYPVQERVDAVAKLLSMPSDMIPIGLVVVGHGQDKGREVDRFDESRVHYEKWRSDG</sequence>
<dbReference type="EMBL" id="FQZP01000002">
    <property type="protein sequence ID" value="SHI43707.1"/>
    <property type="molecule type" value="Genomic_DNA"/>
</dbReference>
<evidence type="ECO:0000313" key="2">
    <source>
        <dbReference type="EMBL" id="SHI43707.1"/>
    </source>
</evidence>
<dbReference type="InterPro" id="IPR029479">
    <property type="entry name" value="Nitroreductase"/>
</dbReference>
<keyword evidence="3" id="KW-1185">Reference proteome</keyword>
<dbReference type="Proteomes" id="UP000324781">
    <property type="component" value="Unassembled WGS sequence"/>
</dbReference>
<dbReference type="InterPro" id="IPR000415">
    <property type="entry name" value="Nitroreductase-like"/>
</dbReference>
<dbReference type="InterPro" id="IPR050627">
    <property type="entry name" value="Nitroreductase/BluB"/>
</dbReference>
<dbReference type="RefSeq" id="WP_149677473.1">
    <property type="nucleotide sequence ID" value="NZ_DAONMB010000028.1"/>
</dbReference>
<dbReference type="AlphaFoldDB" id="A0A1M6B4X2"/>